<feature type="domain" description="Thoeris protein ThsA Macro" evidence="2">
    <location>
        <begin position="89"/>
        <end position="280"/>
    </location>
</feature>
<reference evidence="3 4" key="1">
    <citation type="submission" date="2021-06" db="EMBL/GenBank/DDBJ databases">
        <title>Description of novel taxa of the family Lachnospiraceae.</title>
        <authorList>
            <person name="Chaplin A.V."/>
            <person name="Sokolova S.R."/>
            <person name="Pikina A.P."/>
            <person name="Korzhanova M."/>
            <person name="Belova V."/>
            <person name="Korostin D."/>
            <person name="Efimov B.A."/>
        </authorList>
    </citation>
    <scope>NUCLEOTIDE SEQUENCE [LARGE SCALE GENOMIC DNA]</scope>
    <source>
        <strain evidence="3 4">ASD4241</strain>
    </source>
</reference>
<feature type="transmembrane region" description="Helical" evidence="1">
    <location>
        <begin position="7"/>
        <end position="29"/>
    </location>
</feature>
<proteinExistence type="predicted"/>
<gene>
    <name evidence="3" type="ORF">KTH90_12755</name>
</gene>
<evidence type="ECO:0000259" key="2">
    <source>
        <dbReference type="Pfam" id="PF20016"/>
    </source>
</evidence>
<keyword evidence="4" id="KW-1185">Reference proteome</keyword>
<keyword evidence="1" id="KW-0812">Transmembrane</keyword>
<evidence type="ECO:0000313" key="3">
    <source>
        <dbReference type="EMBL" id="MBU9726885.1"/>
    </source>
</evidence>
<dbReference type="EMBL" id="JAHQCX010000008">
    <property type="protein sequence ID" value="MBU9726885.1"/>
    <property type="molecule type" value="Genomic_DNA"/>
</dbReference>
<dbReference type="Proteomes" id="UP001314681">
    <property type="component" value="Unassembled WGS sequence"/>
</dbReference>
<evidence type="ECO:0000256" key="1">
    <source>
        <dbReference type="SAM" id="Phobius"/>
    </source>
</evidence>
<accession>A0ABS6K8P5</accession>
<comment type="caution">
    <text evidence="3">The sequence shown here is derived from an EMBL/GenBank/DDBJ whole genome shotgun (WGS) entry which is preliminary data.</text>
</comment>
<feature type="transmembrane region" description="Helical" evidence="1">
    <location>
        <begin position="49"/>
        <end position="73"/>
    </location>
</feature>
<protein>
    <recommendedName>
        <fullName evidence="2">Thoeris protein ThsA Macro domain-containing protein</fullName>
    </recommendedName>
</protein>
<keyword evidence="1" id="KW-1133">Transmembrane helix</keyword>
<evidence type="ECO:0000313" key="4">
    <source>
        <dbReference type="Proteomes" id="UP001314681"/>
    </source>
</evidence>
<dbReference type="Pfam" id="PF20016">
    <property type="entry name" value="ThsA_Macro"/>
    <property type="match status" value="1"/>
</dbReference>
<keyword evidence="1" id="KW-0472">Membrane</keyword>
<dbReference type="RefSeq" id="WP_158354202.1">
    <property type="nucleotide sequence ID" value="NZ_JAHQCX010000008.1"/>
</dbReference>
<organism evidence="3 4">
    <name type="scientific">Diplocloster modestus</name>
    <dbReference type="NCBI Taxonomy" id="2850322"/>
    <lineage>
        <taxon>Bacteria</taxon>
        <taxon>Bacillati</taxon>
        <taxon>Bacillota</taxon>
        <taxon>Clostridia</taxon>
        <taxon>Lachnospirales</taxon>
        <taxon>Lachnospiraceae</taxon>
        <taxon>Diplocloster</taxon>
    </lineage>
</organism>
<dbReference type="InterPro" id="IPR045535">
    <property type="entry name" value="ThsA_Macro"/>
</dbReference>
<sequence length="293" mass="33276">MKKILANISYILVTSIKYTGAIFAIIGFIGLFAPLTDCFSMQDGMIKKIIWSCMVLVGIWILVLLATVGFVLLKKKYKLLDVNDGHAVFVQYGDIFSPNEIPSTDKRRNIVIPVNRCFDTIVDDDLISSNTLHGKCMRQLYNENLFTTESLNNKIQSWLANTENSFEYIERSLKRSGNLKRYDVGSVAEIKDNDINFFLLALTTFDKELHAHTSDEEYVLAIIKMIIYSNKRSQGFPLLVPLIGAGAADTKKQERDILEFLVKLIKMNRNLINCDVHIIVRNTAKNRVAITNL</sequence>
<name>A0ABS6K8P5_9FIRM</name>